<keyword evidence="1" id="KW-0472">Membrane</keyword>
<name>A0ABT2QBR9_9EURY</name>
<feature type="transmembrane region" description="Helical" evidence="1">
    <location>
        <begin position="46"/>
        <end position="69"/>
    </location>
</feature>
<protein>
    <submittedName>
        <fullName evidence="2">Uncharacterized protein</fullName>
    </submittedName>
</protein>
<gene>
    <name evidence="2" type="ORF">OB955_06250</name>
</gene>
<dbReference type="Proteomes" id="UP001320972">
    <property type="component" value="Unassembled WGS sequence"/>
</dbReference>
<feature type="transmembrane region" description="Helical" evidence="1">
    <location>
        <begin position="14"/>
        <end position="34"/>
    </location>
</feature>
<keyword evidence="3" id="KW-1185">Reference proteome</keyword>
<feature type="transmembrane region" description="Helical" evidence="1">
    <location>
        <begin position="148"/>
        <end position="168"/>
    </location>
</feature>
<evidence type="ECO:0000313" key="2">
    <source>
        <dbReference type="EMBL" id="MCU4972336.1"/>
    </source>
</evidence>
<feature type="transmembrane region" description="Helical" evidence="1">
    <location>
        <begin position="85"/>
        <end position="104"/>
    </location>
</feature>
<evidence type="ECO:0000256" key="1">
    <source>
        <dbReference type="SAM" id="Phobius"/>
    </source>
</evidence>
<reference evidence="2 3" key="1">
    <citation type="submission" date="2022-09" db="EMBL/GenBank/DDBJ databases">
        <title>Enrichment on poylsaccharides allowed isolation of novel metabolic and taxonomic groups of Haloarchaea.</title>
        <authorList>
            <person name="Sorokin D.Y."/>
            <person name="Elcheninov A.G."/>
            <person name="Khizhniak T.V."/>
            <person name="Kolganova T.V."/>
            <person name="Kublanov I.V."/>
        </authorList>
    </citation>
    <scope>NUCLEOTIDE SEQUENCE [LARGE SCALE GENOMIC DNA]</scope>
    <source>
        <strain evidence="2 3">AArc-m2/3/4</strain>
    </source>
</reference>
<comment type="caution">
    <text evidence="2">The sequence shown here is derived from an EMBL/GenBank/DDBJ whole genome shotgun (WGS) entry which is preliminary data.</text>
</comment>
<sequence length="223" mass="24290">MGTSRLEDVDWGRVIERLCYLFPPVIGVGLVGVLQEADPGVPGLQWGLVLFGTFGYTVLTLGLTTALFLDARRVQVVGGWHPRPWLNALFAFVLAPVAGVVYLYRRHERFGTPATRSEWWIVIAISLGTTVAGLGTAVIAYVLAMPGLVATAIGLAGTVAFGAFPIAIHQDAAYVCTRRSRWNPNPGTYLGFAFLSLFVPPLQPLLAAYYLFQRRRAVGLRES</sequence>
<feature type="transmembrane region" description="Helical" evidence="1">
    <location>
        <begin position="119"/>
        <end position="143"/>
    </location>
</feature>
<accession>A0ABT2QBR9</accession>
<proteinExistence type="predicted"/>
<evidence type="ECO:0000313" key="3">
    <source>
        <dbReference type="Proteomes" id="UP001320972"/>
    </source>
</evidence>
<keyword evidence="1" id="KW-0812">Transmembrane</keyword>
<organism evidence="2 3">
    <name type="scientific">Natronoglomus mannanivorans</name>
    <dbReference type="NCBI Taxonomy" id="2979990"/>
    <lineage>
        <taxon>Archaea</taxon>
        <taxon>Methanobacteriati</taxon>
        <taxon>Methanobacteriota</taxon>
        <taxon>Stenosarchaea group</taxon>
        <taxon>Halobacteria</taxon>
        <taxon>Halobacteriales</taxon>
        <taxon>Natrialbaceae</taxon>
        <taxon>Natronoglomus</taxon>
    </lineage>
</organism>
<keyword evidence="1" id="KW-1133">Transmembrane helix</keyword>
<dbReference type="RefSeq" id="WP_338007299.1">
    <property type="nucleotide sequence ID" value="NZ_JAOPKB010000002.1"/>
</dbReference>
<dbReference type="EMBL" id="JAOPKB010000002">
    <property type="protein sequence ID" value="MCU4972336.1"/>
    <property type="molecule type" value="Genomic_DNA"/>
</dbReference>
<feature type="transmembrane region" description="Helical" evidence="1">
    <location>
        <begin position="188"/>
        <end position="212"/>
    </location>
</feature>